<evidence type="ECO:0000313" key="2">
    <source>
        <dbReference type="EMBL" id="CAA9483857.1"/>
    </source>
</evidence>
<accession>A0A6J4S367</accession>
<gene>
    <name evidence="2" type="ORF">AVDCRST_MAG67-985</name>
</gene>
<feature type="compositionally biased region" description="Basic residues" evidence="1">
    <location>
        <begin position="57"/>
        <end position="66"/>
    </location>
</feature>
<dbReference type="AlphaFoldDB" id="A0A6J4S367"/>
<evidence type="ECO:0000256" key="1">
    <source>
        <dbReference type="SAM" id="MobiDB-lite"/>
    </source>
</evidence>
<feature type="non-terminal residue" evidence="2">
    <location>
        <position position="75"/>
    </location>
</feature>
<organism evidence="2">
    <name type="scientific">uncultured Solirubrobacteraceae bacterium</name>
    <dbReference type="NCBI Taxonomy" id="1162706"/>
    <lineage>
        <taxon>Bacteria</taxon>
        <taxon>Bacillati</taxon>
        <taxon>Actinomycetota</taxon>
        <taxon>Thermoleophilia</taxon>
        <taxon>Solirubrobacterales</taxon>
        <taxon>Solirubrobacteraceae</taxon>
        <taxon>environmental samples</taxon>
    </lineage>
</organism>
<feature type="non-terminal residue" evidence="2">
    <location>
        <position position="1"/>
    </location>
</feature>
<dbReference type="EMBL" id="CADCVQ010000051">
    <property type="protein sequence ID" value="CAA9483857.1"/>
    <property type="molecule type" value="Genomic_DNA"/>
</dbReference>
<name>A0A6J4S367_9ACTN</name>
<feature type="region of interest" description="Disordered" evidence="1">
    <location>
        <begin position="1"/>
        <end position="75"/>
    </location>
</feature>
<proteinExistence type="predicted"/>
<sequence length="75" mass="7937">AGRARGARAGTGDGCDKATAASDREARRSRGHRAGRPQDASDDRTACRTRAPSIAGRRQHPQHPRRQTVAAGHAV</sequence>
<protein>
    <submittedName>
        <fullName evidence="2">Uncharacterized protein</fullName>
    </submittedName>
</protein>
<reference evidence="2" key="1">
    <citation type="submission" date="2020-02" db="EMBL/GenBank/DDBJ databases">
        <authorList>
            <person name="Meier V. D."/>
        </authorList>
    </citation>
    <scope>NUCLEOTIDE SEQUENCE</scope>
    <source>
        <strain evidence="2">AVDCRST_MAG67</strain>
    </source>
</reference>
<feature type="compositionally biased region" description="Low complexity" evidence="1">
    <location>
        <begin position="1"/>
        <end position="10"/>
    </location>
</feature>